<dbReference type="InterPro" id="IPR001873">
    <property type="entry name" value="ENaC"/>
</dbReference>
<keyword evidence="6" id="KW-1133">Transmembrane helix</keyword>
<dbReference type="PANTHER" id="PTHR11690">
    <property type="entry name" value="AMILORIDE-SENSITIVE SODIUM CHANNEL-RELATED"/>
    <property type="match status" value="1"/>
</dbReference>
<dbReference type="Gene3D" id="2.60.470.10">
    <property type="entry name" value="Acid-sensing ion channels like domains"/>
    <property type="match status" value="1"/>
</dbReference>
<evidence type="ECO:0000256" key="13">
    <source>
        <dbReference type="SAM" id="MobiDB-lite"/>
    </source>
</evidence>
<keyword evidence="8 12" id="KW-0406">Ion transport</keyword>
<keyword evidence="11 12" id="KW-0407">Ion channel</keyword>
<proteinExistence type="inferred from homology"/>
<reference evidence="14" key="1">
    <citation type="submission" date="2021-03" db="EMBL/GenBank/DDBJ databases">
        <authorList>
            <person name="Tran Van P."/>
        </authorList>
    </citation>
    <scope>NUCLEOTIDE SEQUENCE</scope>
</reference>
<dbReference type="EMBL" id="CAJPIN010005154">
    <property type="protein sequence ID" value="CAG2057286.1"/>
    <property type="molecule type" value="Genomic_DNA"/>
</dbReference>
<sequence length="393" mass="45177">MRAKRRHQMAYQNGPNAGKKPVIKKAWEKPNSLLAALLKDYFKTCSLHGLRYITEESYHWSERCLWAVLSVLALYGVSYGCSVIWEQFQTSPTNTALESTNYAIMNIPFPSVTICTKNHVYWDKVIEFQKQNLSNASNETIEKFHLLMTALATMTFGDFDMIVMPQCKELFVDPCWWRNMDYNCCDLFELQRTEEGFCYSFNSEISNTQVKRASGFNWSVKGAEEVPKSTSPETPRPRRTSNSGEWSGLRAEVRLSPEQIPPLLKSQVPNSLQELYEFLESPQSFLSAACLLSSTQFPPPFFPLSVGKSCICVGYILRCSFYMVTHGISGLLELDLTTHSVCTIGRCLMLRRMDYDDEADILFVKRPRFFYALFLLWIHTFTEKLAQNRNVVT</sequence>
<evidence type="ECO:0000313" key="15">
    <source>
        <dbReference type="Proteomes" id="UP001153148"/>
    </source>
</evidence>
<evidence type="ECO:0000256" key="2">
    <source>
        <dbReference type="ARBA" id="ARBA00007193"/>
    </source>
</evidence>
<evidence type="ECO:0000313" key="14">
    <source>
        <dbReference type="EMBL" id="CAG2057286.1"/>
    </source>
</evidence>
<organism evidence="14 15">
    <name type="scientific">Timema podura</name>
    <name type="common">Walking stick</name>
    <dbReference type="NCBI Taxonomy" id="61482"/>
    <lineage>
        <taxon>Eukaryota</taxon>
        <taxon>Metazoa</taxon>
        <taxon>Ecdysozoa</taxon>
        <taxon>Arthropoda</taxon>
        <taxon>Hexapoda</taxon>
        <taxon>Insecta</taxon>
        <taxon>Pterygota</taxon>
        <taxon>Neoptera</taxon>
        <taxon>Polyneoptera</taxon>
        <taxon>Phasmatodea</taxon>
        <taxon>Timematodea</taxon>
        <taxon>Timematoidea</taxon>
        <taxon>Timematidae</taxon>
        <taxon>Timema</taxon>
    </lineage>
</organism>
<dbReference type="PANTHER" id="PTHR11690:SF247">
    <property type="entry name" value="PICKPOCKET 23, ISOFORM C"/>
    <property type="match status" value="1"/>
</dbReference>
<keyword evidence="9" id="KW-0472">Membrane</keyword>
<evidence type="ECO:0000256" key="7">
    <source>
        <dbReference type="ARBA" id="ARBA00023053"/>
    </source>
</evidence>
<keyword evidence="7" id="KW-0915">Sodium</keyword>
<accession>A0ABN7NN42</accession>
<evidence type="ECO:0000256" key="8">
    <source>
        <dbReference type="ARBA" id="ARBA00023065"/>
    </source>
</evidence>
<keyword evidence="4 12" id="KW-0894">Sodium channel</keyword>
<keyword evidence="3 12" id="KW-0813">Transport</keyword>
<keyword evidence="5 12" id="KW-0812">Transmembrane</keyword>
<comment type="subcellular location">
    <subcellularLocation>
        <location evidence="1">Membrane</location>
        <topology evidence="1">Multi-pass membrane protein</topology>
    </subcellularLocation>
</comment>
<protein>
    <submittedName>
        <fullName evidence="14">Uncharacterized protein</fullName>
    </submittedName>
</protein>
<evidence type="ECO:0000256" key="11">
    <source>
        <dbReference type="ARBA" id="ARBA00023303"/>
    </source>
</evidence>
<gene>
    <name evidence="14" type="ORF">TPAB3V08_LOCUS4265</name>
</gene>
<keyword evidence="15" id="KW-1185">Reference proteome</keyword>
<dbReference type="Proteomes" id="UP001153148">
    <property type="component" value="Unassembled WGS sequence"/>
</dbReference>
<evidence type="ECO:0000256" key="4">
    <source>
        <dbReference type="ARBA" id="ARBA00022461"/>
    </source>
</evidence>
<evidence type="ECO:0000256" key="1">
    <source>
        <dbReference type="ARBA" id="ARBA00004141"/>
    </source>
</evidence>
<keyword evidence="10 12" id="KW-0739">Sodium transport</keyword>
<evidence type="ECO:0000256" key="5">
    <source>
        <dbReference type="ARBA" id="ARBA00022692"/>
    </source>
</evidence>
<name>A0ABN7NN42_TIMPD</name>
<evidence type="ECO:0000256" key="9">
    <source>
        <dbReference type="ARBA" id="ARBA00023136"/>
    </source>
</evidence>
<evidence type="ECO:0000256" key="3">
    <source>
        <dbReference type="ARBA" id="ARBA00022448"/>
    </source>
</evidence>
<evidence type="ECO:0000256" key="10">
    <source>
        <dbReference type="ARBA" id="ARBA00023201"/>
    </source>
</evidence>
<evidence type="ECO:0000256" key="6">
    <source>
        <dbReference type="ARBA" id="ARBA00022989"/>
    </source>
</evidence>
<dbReference type="Pfam" id="PF00858">
    <property type="entry name" value="ASC"/>
    <property type="match status" value="1"/>
</dbReference>
<comment type="similarity">
    <text evidence="2 12">Belongs to the amiloride-sensitive sodium channel (TC 1.A.6) family.</text>
</comment>
<evidence type="ECO:0000256" key="12">
    <source>
        <dbReference type="RuleBase" id="RU000679"/>
    </source>
</evidence>
<comment type="caution">
    <text evidence="14">The sequence shown here is derived from an EMBL/GenBank/DDBJ whole genome shotgun (WGS) entry which is preliminary data.</text>
</comment>
<feature type="region of interest" description="Disordered" evidence="13">
    <location>
        <begin position="223"/>
        <end position="246"/>
    </location>
</feature>